<evidence type="ECO:0000256" key="1">
    <source>
        <dbReference type="SAM" id="Phobius"/>
    </source>
</evidence>
<dbReference type="PANTHER" id="PTHR31303:SF1">
    <property type="entry name" value="CTP-DEPENDENT DIACYLGLYCEROL KINASE 1"/>
    <property type="match status" value="1"/>
</dbReference>
<dbReference type="GeneID" id="4462800"/>
<feature type="transmembrane region" description="Helical" evidence="1">
    <location>
        <begin position="75"/>
        <end position="92"/>
    </location>
</feature>
<dbReference type="InterPro" id="IPR037997">
    <property type="entry name" value="Dgk1-like"/>
</dbReference>
<keyword evidence="1" id="KW-0472">Membrane</keyword>
<keyword evidence="1" id="KW-0812">Transmembrane</keyword>
<dbReference type="RefSeq" id="WP_011695466.1">
    <property type="nucleotide sequence ID" value="NC_008553.1"/>
</dbReference>
<dbReference type="EMBL" id="CP000477">
    <property type="protein sequence ID" value="ABK14067.1"/>
    <property type="molecule type" value="Genomic_DNA"/>
</dbReference>
<feature type="transmembrane region" description="Helical" evidence="1">
    <location>
        <begin position="141"/>
        <end position="160"/>
    </location>
</feature>
<dbReference type="KEGG" id="mtp:Mthe_0270"/>
<dbReference type="AlphaFoldDB" id="A0B5U3"/>
<dbReference type="PANTHER" id="PTHR31303">
    <property type="entry name" value="CTP-DEPENDENT DIACYLGLYCEROL KINASE 1"/>
    <property type="match status" value="1"/>
</dbReference>
<proteinExistence type="predicted"/>
<protein>
    <recommendedName>
        <fullName evidence="4">Dolichol kinase</fullName>
    </recommendedName>
</protein>
<evidence type="ECO:0008006" key="4">
    <source>
        <dbReference type="Google" id="ProtNLM"/>
    </source>
</evidence>
<dbReference type="Proteomes" id="UP000000674">
    <property type="component" value="Chromosome"/>
</dbReference>
<evidence type="ECO:0000313" key="2">
    <source>
        <dbReference type="EMBL" id="ABK14067.1"/>
    </source>
</evidence>
<evidence type="ECO:0000313" key="3">
    <source>
        <dbReference type="Proteomes" id="UP000000674"/>
    </source>
</evidence>
<organism evidence="2 3">
    <name type="scientific">Methanothrix thermoacetophila (strain DSM 6194 / JCM 14653 / NBRC 101360 / PT)</name>
    <name type="common">Methanosaeta thermophila</name>
    <dbReference type="NCBI Taxonomy" id="349307"/>
    <lineage>
        <taxon>Archaea</taxon>
        <taxon>Methanobacteriati</taxon>
        <taxon>Methanobacteriota</taxon>
        <taxon>Stenosarchaea group</taxon>
        <taxon>Methanomicrobia</taxon>
        <taxon>Methanotrichales</taxon>
        <taxon>Methanotrichaceae</taxon>
        <taxon>Methanothrix</taxon>
    </lineage>
</organism>
<reference evidence="2 3" key="1">
    <citation type="submission" date="2006-10" db="EMBL/GenBank/DDBJ databases">
        <title>Complete sequence of Methanosaeta thermophila PT.</title>
        <authorList>
            <consortium name="US DOE Joint Genome Institute"/>
            <person name="Copeland A."/>
            <person name="Lucas S."/>
            <person name="Lapidus A."/>
            <person name="Barry K."/>
            <person name="Detter J.C."/>
            <person name="Glavina del Rio T."/>
            <person name="Hammon N."/>
            <person name="Israni S."/>
            <person name="Pitluck S."/>
            <person name="Chain P."/>
            <person name="Malfatti S."/>
            <person name="Shin M."/>
            <person name="Vergez L."/>
            <person name="Schmutz J."/>
            <person name="Larimer F."/>
            <person name="Land M."/>
            <person name="Hauser L."/>
            <person name="Kyrpides N."/>
            <person name="Kim E."/>
            <person name="Smith K.S."/>
            <person name="Ingram-Smith C."/>
            <person name="Richardson P."/>
        </authorList>
    </citation>
    <scope>NUCLEOTIDE SEQUENCE [LARGE SCALE GENOMIC DNA]</scope>
    <source>
        <strain evidence="3">DSM 6194 / JCM 14653 / NBRC 101360 / PT</strain>
    </source>
</reference>
<keyword evidence="3" id="KW-1185">Reference proteome</keyword>
<accession>A0B5U3</accession>
<sequence>MMAAENWRSSLIKEIRRKSIHLTGLSVPIILLKAGWYVTVGFVATALLVAVVLEALRLRGMIHLPEVRQSEQGRVAGYFFYISGCLLAVILFSEMVAALAILMLCIGDAASGIVGSVVVGSNVRDIDNTQLNSTRKRKPRVVAAAMLSVCVLLGFLTSGFTHLPPHVYLAGAAGATLADSVPLFIKGRSVDDNFAIPLVSGALMTAASVI</sequence>
<feature type="transmembrane region" description="Helical" evidence="1">
    <location>
        <begin position="98"/>
        <end position="120"/>
    </location>
</feature>
<feature type="transmembrane region" description="Helical" evidence="1">
    <location>
        <begin position="34"/>
        <end position="55"/>
    </location>
</feature>
<gene>
    <name evidence="2" type="ordered locus">Mthe_0270</name>
</gene>
<dbReference type="HOGENOM" id="CLU_089196_0_0_2"/>
<dbReference type="GO" id="GO:0004143">
    <property type="term" value="F:ATP-dependent diacylglycerol kinase activity"/>
    <property type="evidence" value="ECO:0007669"/>
    <property type="project" value="InterPro"/>
</dbReference>
<dbReference type="STRING" id="349307.Mthe_0270"/>
<name>A0B5U3_METTP</name>
<dbReference type="OrthoDB" id="107330at2157"/>
<keyword evidence="1" id="KW-1133">Transmembrane helix</keyword>